<dbReference type="PANTHER" id="PTHR15744">
    <property type="entry name" value="BLOM7"/>
    <property type="match status" value="1"/>
</dbReference>
<dbReference type="Proteomes" id="UP001148838">
    <property type="component" value="Unassembled WGS sequence"/>
</dbReference>
<organism evidence="1 2">
    <name type="scientific">Periplaneta americana</name>
    <name type="common">American cockroach</name>
    <name type="synonym">Blatta americana</name>
    <dbReference type="NCBI Taxonomy" id="6978"/>
    <lineage>
        <taxon>Eukaryota</taxon>
        <taxon>Metazoa</taxon>
        <taxon>Ecdysozoa</taxon>
        <taxon>Arthropoda</taxon>
        <taxon>Hexapoda</taxon>
        <taxon>Insecta</taxon>
        <taxon>Pterygota</taxon>
        <taxon>Neoptera</taxon>
        <taxon>Polyneoptera</taxon>
        <taxon>Dictyoptera</taxon>
        <taxon>Blattodea</taxon>
        <taxon>Blattoidea</taxon>
        <taxon>Blattidae</taxon>
        <taxon>Blattinae</taxon>
        <taxon>Periplaneta</taxon>
    </lineage>
</organism>
<accession>A0ABQ8TIP5</accession>
<dbReference type="EMBL" id="JAJSOF020000009">
    <property type="protein sequence ID" value="KAJ4445758.1"/>
    <property type="molecule type" value="Genomic_DNA"/>
</dbReference>
<evidence type="ECO:0000313" key="1">
    <source>
        <dbReference type="EMBL" id="KAJ4445758.1"/>
    </source>
</evidence>
<gene>
    <name evidence="1" type="ORF">ANN_12443</name>
</gene>
<reference evidence="1 2" key="1">
    <citation type="journal article" date="2022" name="Allergy">
        <title>Genome assembly and annotation of Periplaneta americana reveal a comprehensive cockroach allergen profile.</title>
        <authorList>
            <person name="Wang L."/>
            <person name="Xiong Q."/>
            <person name="Saelim N."/>
            <person name="Wang L."/>
            <person name="Nong W."/>
            <person name="Wan A.T."/>
            <person name="Shi M."/>
            <person name="Liu X."/>
            <person name="Cao Q."/>
            <person name="Hui J.H.L."/>
            <person name="Sookrung N."/>
            <person name="Leung T.F."/>
            <person name="Tungtrongchitr A."/>
            <person name="Tsui S.K.W."/>
        </authorList>
    </citation>
    <scope>NUCLEOTIDE SEQUENCE [LARGE SCALE GENOMIC DNA]</scope>
    <source>
        <strain evidence="1">PWHHKU_190912</strain>
    </source>
</reference>
<proteinExistence type="predicted"/>
<evidence type="ECO:0000313" key="2">
    <source>
        <dbReference type="Proteomes" id="UP001148838"/>
    </source>
</evidence>
<comment type="caution">
    <text evidence="1">The sequence shown here is derived from an EMBL/GenBank/DDBJ whole genome shotgun (WGS) entry which is preliminary data.</text>
</comment>
<name>A0ABQ8TIP5_PERAM</name>
<keyword evidence="2" id="KW-1185">Reference proteome</keyword>
<dbReference type="InterPro" id="IPR031121">
    <property type="entry name" value="RIK/BLOM7"/>
</dbReference>
<protein>
    <submittedName>
        <fullName evidence="1">Uncharacterized protein</fullName>
    </submittedName>
</protein>
<sequence length="135" mass="14890">MEGIIVNSEQAIHLILEVKKKRKKKKKNNNITITRNVQWDMISRSSLEAACEAAAKVNAVLIAKGKLKQPAPQIIKVGNSFRTSADLFTSEYEINEAPIAARNLLTKGHTQEEINQFSGLANDKIDITDIICSSG</sequence>
<dbReference type="PANTHER" id="PTHR15744:SF0">
    <property type="entry name" value="KH HOMOLOGY DOMAIN-CONTAINING PROTEIN 4"/>
    <property type="match status" value="1"/>
</dbReference>